<dbReference type="EMBL" id="QFQD01000016">
    <property type="protein sequence ID" value="PZQ83850.1"/>
    <property type="molecule type" value="Genomic_DNA"/>
</dbReference>
<reference evidence="6 7" key="1">
    <citation type="submission" date="2017-08" db="EMBL/GenBank/DDBJ databases">
        <title>Infants hospitalized years apart are colonized by the same room-sourced microbial strains.</title>
        <authorList>
            <person name="Brooks B."/>
            <person name="Olm M.R."/>
            <person name="Firek B.A."/>
            <person name="Baker R."/>
            <person name="Thomas B.C."/>
            <person name="Morowitz M.J."/>
            <person name="Banfield J.F."/>
        </authorList>
    </citation>
    <scope>NUCLEOTIDE SEQUENCE [LARGE SCALE GENOMIC DNA]</scope>
    <source>
        <strain evidence="6">S2_005_001_R2_27</strain>
    </source>
</reference>
<dbReference type="GO" id="GO:0003677">
    <property type="term" value="F:DNA binding"/>
    <property type="evidence" value="ECO:0007669"/>
    <property type="project" value="UniProtKB-KW"/>
</dbReference>
<dbReference type="SUPFAM" id="SSF53850">
    <property type="entry name" value="Periplasmic binding protein-like II"/>
    <property type="match status" value="1"/>
</dbReference>
<dbReference type="PANTHER" id="PTHR30419:SF8">
    <property type="entry name" value="NITROGEN ASSIMILATION TRANSCRIPTIONAL ACTIVATOR-RELATED"/>
    <property type="match status" value="1"/>
</dbReference>
<evidence type="ECO:0000256" key="3">
    <source>
        <dbReference type="ARBA" id="ARBA00023125"/>
    </source>
</evidence>
<evidence type="ECO:0000256" key="4">
    <source>
        <dbReference type="ARBA" id="ARBA00023163"/>
    </source>
</evidence>
<accession>A0A2W5TBX1</accession>
<organism evidence="6 7">
    <name type="scientific">Ancylobacter novellus</name>
    <name type="common">Thiobacillus novellus</name>
    <dbReference type="NCBI Taxonomy" id="921"/>
    <lineage>
        <taxon>Bacteria</taxon>
        <taxon>Pseudomonadati</taxon>
        <taxon>Pseudomonadota</taxon>
        <taxon>Alphaproteobacteria</taxon>
        <taxon>Hyphomicrobiales</taxon>
        <taxon>Xanthobacteraceae</taxon>
        <taxon>Ancylobacter</taxon>
    </lineage>
</organism>
<evidence type="ECO:0000256" key="1">
    <source>
        <dbReference type="ARBA" id="ARBA00009437"/>
    </source>
</evidence>
<comment type="caution">
    <text evidence="6">The sequence shown here is derived from an EMBL/GenBank/DDBJ whole genome shotgun (WGS) entry which is preliminary data.</text>
</comment>
<feature type="domain" description="HTH lysR-type" evidence="5">
    <location>
        <begin position="13"/>
        <end position="70"/>
    </location>
</feature>
<evidence type="ECO:0000313" key="7">
    <source>
        <dbReference type="Proteomes" id="UP000248887"/>
    </source>
</evidence>
<dbReference type="Gene3D" id="3.40.190.290">
    <property type="match status" value="1"/>
</dbReference>
<sequence length="321" mass="34454">MASPLATHLIARLRLRHLRLVDALARNGNLHRVAVEMHVTQPAATKMLQDAEQILGAALFERRPRGMALTEIGGFVADYAARLLRETDSFAEGLDNLKAGGFGALAVGAIMATTPGLLPRAIAELKQRRPLMTIRLLAATSDILLDALSRNEIALAIGRFTAPEDALAFDIEPLAHEELWIFASTTHPLAGRAALTLVEMARLPWVLQPKSSPMRQLIDRTFAAQGVASLDNCVETTSIFATLHLVREAGMVACLPKSILVEGVASGTFTRLPVALPNQLGRLGIITRKGETPSANAADFIDVLRSMGRSAVDVEAPAQAE</sequence>
<dbReference type="InterPro" id="IPR036388">
    <property type="entry name" value="WH-like_DNA-bd_sf"/>
</dbReference>
<dbReference type="Proteomes" id="UP000248887">
    <property type="component" value="Unassembled WGS sequence"/>
</dbReference>
<dbReference type="Pfam" id="PF03466">
    <property type="entry name" value="LysR_substrate"/>
    <property type="match status" value="1"/>
</dbReference>
<evidence type="ECO:0000313" key="6">
    <source>
        <dbReference type="EMBL" id="PZQ83850.1"/>
    </source>
</evidence>
<proteinExistence type="inferred from homology"/>
<dbReference type="Pfam" id="PF00126">
    <property type="entry name" value="HTH_1"/>
    <property type="match status" value="1"/>
</dbReference>
<keyword evidence="2" id="KW-0805">Transcription regulation</keyword>
<dbReference type="GO" id="GO:0005829">
    <property type="term" value="C:cytosol"/>
    <property type="evidence" value="ECO:0007669"/>
    <property type="project" value="TreeGrafter"/>
</dbReference>
<dbReference type="InterPro" id="IPR036390">
    <property type="entry name" value="WH_DNA-bd_sf"/>
</dbReference>
<comment type="similarity">
    <text evidence="1">Belongs to the LysR transcriptional regulatory family.</text>
</comment>
<name>A0A2W5TBX1_ANCNO</name>
<dbReference type="PANTHER" id="PTHR30419">
    <property type="entry name" value="HTH-TYPE TRANSCRIPTIONAL REGULATOR YBHD"/>
    <property type="match status" value="1"/>
</dbReference>
<gene>
    <name evidence="6" type="ORF">DI549_06965</name>
</gene>
<keyword evidence="3" id="KW-0238">DNA-binding</keyword>
<dbReference type="InterPro" id="IPR050950">
    <property type="entry name" value="HTH-type_LysR_regulators"/>
</dbReference>
<evidence type="ECO:0000256" key="2">
    <source>
        <dbReference type="ARBA" id="ARBA00023015"/>
    </source>
</evidence>
<dbReference type="AlphaFoldDB" id="A0A2W5TBX1"/>
<dbReference type="SUPFAM" id="SSF46785">
    <property type="entry name" value="Winged helix' DNA-binding domain"/>
    <property type="match status" value="1"/>
</dbReference>
<protein>
    <submittedName>
        <fullName evidence="6">LysR family transcriptional regulator</fullName>
    </submittedName>
</protein>
<dbReference type="PROSITE" id="PS50931">
    <property type="entry name" value="HTH_LYSR"/>
    <property type="match status" value="1"/>
</dbReference>
<keyword evidence="4" id="KW-0804">Transcription</keyword>
<dbReference type="Gene3D" id="1.10.10.10">
    <property type="entry name" value="Winged helix-like DNA-binding domain superfamily/Winged helix DNA-binding domain"/>
    <property type="match status" value="1"/>
</dbReference>
<dbReference type="GO" id="GO:0003700">
    <property type="term" value="F:DNA-binding transcription factor activity"/>
    <property type="evidence" value="ECO:0007669"/>
    <property type="project" value="InterPro"/>
</dbReference>
<evidence type="ECO:0000259" key="5">
    <source>
        <dbReference type="PROSITE" id="PS50931"/>
    </source>
</evidence>
<dbReference type="InterPro" id="IPR000847">
    <property type="entry name" value="LysR_HTH_N"/>
</dbReference>
<dbReference type="InterPro" id="IPR005119">
    <property type="entry name" value="LysR_subst-bd"/>
</dbReference>